<dbReference type="GO" id="GO:0004190">
    <property type="term" value="F:aspartic-type endopeptidase activity"/>
    <property type="evidence" value="ECO:0007669"/>
    <property type="project" value="InterPro"/>
</dbReference>
<dbReference type="InterPro" id="IPR033868">
    <property type="entry name" value="Xylanase_inhibitor_I-like"/>
</dbReference>
<dbReference type="SUPFAM" id="SSF50630">
    <property type="entry name" value="Acid proteases"/>
    <property type="match status" value="1"/>
</dbReference>
<evidence type="ECO:0000256" key="3">
    <source>
        <dbReference type="SAM" id="SignalP"/>
    </source>
</evidence>
<dbReference type="PROSITE" id="PS51767">
    <property type="entry name" value="PEPTIDASE_A1"/>
    <property type="match status" value="1"/>
</dbReference>
<dbReference type="InterPro" id="IPR032799">
    <property type="entry name" value="TAXi_C"/>
</dbReference>
<protein>
    <recommendedName>
        <fullName evidence="4">Peptidase A1 domain-containing protein</fullName>
    </recommendedName>
</protein>
<dbReference type="PANTHER" id="PTHR47965:SF63">
    <property type="entry name" value="OS01G0937200 PROTEIN"/>
    <property type="match status" value="1"/>
</dbReference>
<name>A0AAD8T5T9_LOLMU</name>
<feature type="domain" description="Peptidase A1" evidence="4">
    <location>
        <begin position="44"/>
        <end position="387"/>
    </location>
</feature>
<reference evidence="5" key="1">
    <citation type="submission" date="2023-07" db="EMBL/GenBank/DDBJ databases">
        <title>A chromosome-level genome assembly of Lolium multiflorum.</title>
        <authorList>
            <person name="Chen Y."/>
            <person name="Copetti D."/>
            <person name="Kolliker R."/>
            <person name="Studer B."/>
        </authorList>
    </citation>
    <scope>NUCLEOTIDE SEQUENCE</scope>
    <source>
        <strain evidence="5">02402/16</strain>
        <tissue evidence="5">Leaf</tissue>
    </source>
</reference>
<accession>A0AAD8T5T9</accession>
<sequence>MALKLQTFLHLFVLSILLCTSSSDHSLAKASAPPINALVAQITKAAETSLYTLSLSHKDYLLDLSGPLLWSPCSAGNPTVPCNAALGTHRYFAQGQCRCTARLTNPVTGDRAIVGDLTLVDVVTNATDGSTPTAEVTVGGVLSACAPAGFLGSSPLPAAVAGDAGLGRGCASLPAQLHSKLSLKRQFAVCLPSTVGRIGVAFFGDGPYGLMPPTPFDVSSVLSYTPLVRNPWNPSAYTIQLAGIAINQEAVQLPPGALDLVTLDTAAPYTVLRRDVYRAFVAAFQRATAKVPRVPAVAPFEVCFNISDLGFSSVGYAVAPVDLVMARGGANWTVFGFNLLADVAEDTACLAFVDGGWAAPSAVTIGGFQMENNLLVFDEAASRLGFSGTLLFIRTTCGNFNFARN</sequence>
<gene>
    <name evidence="5" type="ORF">QYE76_057804</name>
</gene>
<evidence type="ECO:0000259" key="4">
    <source>
        <dbReference type="PROSITE" id="PS51767"/>
    </source>
</evidence>
<dbReference type="Pfam" id="PF14541">
    <property type="entry name" value="TAXi_C"/>
    <property type="match status" value="1"/>
</dbReference>
<dbReference type="InterPro" id="IPR033121">
    <property type="entry name" value="PEPTIDASE_A1"/>
</dbReference>
<dbReference type="InterPro" id="IPR032861">
    <property type="entry name" value="TAXi_N"/>
</dbReference>
<organism evidence="5 6">
    <name type="scientific">Lolium multiflorum</name>
    <name type="common">Italian ryegrass</name>
    <name type="synonym">Lolium perenne subsp. multiflorum</name>
    <dbReference type="NCBI Taxonomy" id="4521"/>
    <lineage>
        <taxon>Eukaryota</taxon>
        <taxon>Viridiplantae</taxon>
        <taxon>Streptophyta</taxon>
        <taxon>Embryophyta</taxon>
        <taxon>Tracheophyta</taxon>
        <taxon>Spermatophyta</taxon>
        <taxon>Magnoliopsida</taxon>
        <taxon>Liliopsida</taxon>
        <taxon>Poales</taxon>
        <taxon>Poaceae</taxon>
        <taxon>BOP clade</taxon>
        <taxon>Pooideae</taxon>
        <taxon>Poodae</taxon>
        <taxon>Poeae</taxon>
        <taxon>Poeae Chloroplast Group 2 (Poeae type)</taxon>
        <taxon>Loliodinae</taxon>
        <taxon>Loliinae</taxon>
        <taxon>Lolium</taxon>
    </lineage>
</organism>
<evidence type="ECO:0000256" key="2">
    <source>
        <dbReference type="ARBA" id="ARBA00022729"/>
    </source>
</evidence>
<dbReference type="AlphaFoldDB" id="A0AAD8T5T9"/>
<keyword evidence="6" id="KW-1185">Reference proteome</keyword>
<evidence type="ECO:0000313" key="5">
    <source>
        <dbReference type="EMBL" id="KAK1669645.1"/>
    </source>
</evidence>
<keyword evidence="2 3" id="KW-0732">Signal</keyword>
<comment type="caution">
    <text evidence="5">The sequence shown here is derived from an EMBL/GenBank/DDBJ whole genome shotgun (WGS) entry which is preliminary data.</text>
</comment>
<dbReference type="Pfam" id="PF14543">
    <property type="entry name" value="TAXi_N"/>
    <property type="match status" value="1"/>
</dbReference>
<dbReference type="CDD" id="cd05489">
    <property type="entry name" value="xylanase_inhibitor_I_like"/>
    <property type="match status" value="1"/>
</dbReference>
<dbReference type="GO" id="GO:0006508">
    <property type="term" value="P:proteolysis"/>
    <property type="evidence" value="ECO:0007669"/>
    <property type="project" value="InterPro"/>
</dbReference>
<dbReference type="InterPro" id="IPR001461">
    <property type="entry name" value="Aspartic_peptidase_A1"/>
</dbReference>
<evidence type="ECO:0000313" key="6">
    <source>
        <dbReference type="Proteomes" id="UP001231189"/>
    </source>
</evidence>
<feature type="chain" id="PRO_5042292675" description="Peptidase A1 domain-containing protein" evidence="3">
    <location>
        <begin position="24"/>
        <end position="405"/>
    </location>
</feature>
<dbReference type="Gene3D" id="2.40.70.10">
    <property type="entry name" value="Acid Proteases"/>
    <property type="match status" value="2"/>
</dbReference>
<comment type="similarity">
    <text evidence="1">Belongs to the peptidase A1 family.</text>
</comment>
<evidence type="ECO:0000256" key="1">
    <source>
        <dbReference type="ARBA" id="ARBA00007447"/>
    </source>
</evidence>
<dbReference type="InterPro" id="IPR021109">
    <property type="entry name" value="Peptidase_aspartic_dom_sf"/>
</dbReference>
<dbReference type="EMBL" id="JAUUTY010000003">
    <property type="protein sequence ID" value="KAK1669645.1"/>
    <property type="molecule type" value="Genomic_DNA"/>
</dbReference>
<dbReference type="PANTHER" id="PTHR47965">
    <property type="entry name" value="ASPARTYL PROTEASE-RELATED"/>
    <property type="match status" value="1"/>
</dbReference>
<dbReference type="Proteomes" id="UP001231189">
    <property type="component" value="Unassembled WGS sequence"/>
</dbReference>
<proteinExistence type="inferred from homology"/>
<feature type="signal peptide" evidence="3">
    <location>
        <begin position="1"/>
        <end position="23"/>
    </location>
</feature>